<reference evidence="2" key="1">
    <citation type="submission" date="2021-11" db="EMBL/GenBank/DDBJ databases">
        <title>Draft genome sequence of Alcaligenes endophyticus type strain CCUG 75668T.</title>
        <authorList>
            <person name="Salva-Serra F."/>
            <person name="Duran R.E."/>
            <person name="Seeger M."/>
            <person name="Moore E.R.B."/>
            <person name="Jaen-Luchoro D."/>
        </authorList>
    </citation>
    <scope>NUCLEOTIDE SEQUENCE</scope>
    <source>
        <strain evidence="2">CCUG 75668</strain>
    </source>
</reference>
<keyword evidence="1" id="KW-0472">Membrane</keyword>
<evidence type="ECO:0000256" key="1">
    <source>
        <dbReference type="SAM" id="Phobius"/>
    </source>
</evidence>
<proteinExistence type="predicted"/>
<dbReference type="RefSeq" id="WP_266123989.1">
    <property type="nucleotide sequence ID" value="NZ_JAJHNU010000002.1"/>
</dbReference>
<sequence>MSVLMRCIVLLILAVIVIFLAVILGDYGPWYLSWLLGTGFMVLVAAMGGVMFEEQEDALQRPEKVSDKSSSGY</sequence>
<organism evidence="2 3">
    <name type="scientific">Alcaligenes endophyticus</name>
    <dbReference type="NCBI Taxonomy" id="1929088"/>
    <lineage>
        <taxon>Bacteria</taxon>
        <taxon>Pseudomonadati</taxon>
        <taxon>Pseudomonadota</taxon>
        <taxon>Betaproteobacteria</taxon>
        <taxon>Burkholderiales</taxon>
        <taxon>Alcaligenaceae</taxon>
        <taxon>Alcaligenes</taxon>
    </lineage>
</organism>
<accession>A0ABT8EJ53</accession>
<feature type="transmembrane region" description="Helical" evidence="1">
    <location>
        <begin position="7"/>
        <end position="25"/>
    </location>
</feature>
<protein>
    <recommendedName>
        <fullName evidence="4">Cyd operon protein YbgT</fullName>
    </recommendedName>
</protein>
<keyword evidence="1" id="KW-0812">Transmembrane</keyword>
<evidence type="ECO:0000313" key="2">
    <source>
        <dbReference type="EMBL" id="MDN4121305.1"/>
    </source>
</evidence>
<name>A0ABT8EJ53_9BURK</name>
<comment type="caution">
    <text evidence="2">The sequence shown here is derived from an EMBL/GenBank/DDBJ whole genome shotgun (WGS) entry which is preliminary data.</text>
</comment>
<keyword evidence="3" id="KW-1185">Reference proteome</keyword>
<evidence type="ECO:0000313" key="3">
    <source>
        <dbReference type="Proteomes" id="UP001168613"/>
    </source>
</evidence>
<gene>
    <name evidence="2" type="ORF">LMS43_08395</name>
</gene>
<feature type="transmembrane region" description="Helical" evidence="1">
    <location>
        <begin position="31"/>
        <end position="52"/>
    </location>
</feature>
<evidence type="ECO:0008006" key="4">
    <source>
        <dbReference type="Google" id="ProtNLM"/>
    </source>
</evidence>
<dbReference type="EMBL" id="JAJHNU010000002">
    <property type="protein sequence ID" value="MDN4121305.1"/>
    <property type="molecule type" value="Genomic_DNA"/>
</dbReference>
<dbReference type="Proteomes" id="UP001168613">
    <property type="component" value="Unassembled WGS sequence"/>
</dbReference>
<keyword evidence="1" id="KW-1133">Transmembrane helix</keyword>